<evidence type="ECO:0000313" key="4">
    <source>
        <dbReference type="Proteomes" id="UP001143509"/>
    </source>
</evidence>
<dbReference type="EMBL" id="BSFD01000002">
    <property type="protein sequence ID" value="GLK48150.1"/>
    <property type="molecule type" value="Genomic_DNA"/>
</dbReference>
<feature type="domain" description="Prephenate/arogenate dehydrogenase" evidence="2">
    <location>
        <begin position="8"/>
        <end position="247"/>
    </location>
</feature>
<accession>A0ABQ5T7M5</accession>
<keyword evidence="4" id="KW-1185">Reference proteome</keyword>
<dbReference type="Proteomes" id="UP001143509">
    <property type="component" value="Unassembled WGS sequence"/>
</dbReference>
<dbReference type="InterPro" id="IPR036291">
    <property type="entry name" value="NAD(P)-bd_dom_sf"/>
</dbReference>
<dbReference type="PANTHER" id="PTHR21363:SF0">
    <property type="entry name" value="PREPHENATE DEHYDROGENASE [NADP(+)]"/>
    <property type="match status" value="1"/>
</dbReference>
<name>A0ABQ5T7M5_9CAUL</name>
<evidence type="ECO:0000259" key="2">
    <source>
        <dbReference type="PROSITE" id="PS51176"/>
    </source>
</evidence>
<dbReference type="InterPro" id="IPR008927">
    <property type="entry name" value="6-PGluconate_DH-like_C_sf"/>
</dbReference>
<evidence type="ECO:0000256" key="1">
    <source>
        <dbReference type="ARBA" id="ARBA00023002"/>
    </source>
</evidence>
<dbReference type="PROSITE" id="PS51176">
    <property type="entry name" value="PDH_ADH"/>
    <property type="match status" value="1"/>
</dbReference>
<dbReference type="Gene3D" id="3.40.50.720">
    <property type="entry name" value="NAD(P)-binding Rossmann-like Domain"/>
    <property type="match status" value="1"/>
</dbReference>
<gene>
    <name evidence="3" type="ORF">GCM10017620_11230</name>
</gene>
<dbReference type="PANTHER" id="PTHR21363">
    <property type="entry name" value="PREPHENATE DEHYDROGENASE"/>
    <property type="match status" value="1"/>
</dbReference>
<keyword evidence="1" id="KW-0560">Oxidoreductase</keyword>
<dbReference type="SUPFAM" id="SSF51735">
    <property type="entry name" value="NAD(P)-binding Rossmann-fold domains"/>
    <property type="match status" value="1"/>
</dbReference>
<dbReference type="InterPro" id="IPR003099">
    <property type="entry name" value="Prephen_DH"/>
</dbReference>
<comment type="caution">
    <text evidence="3">The sequence shown here is derived from an EMBL/GenBank/DDBJ whole genome shotgun (WGS) entry which is preliminary data.</text>
</comment>
<reference evidence="3" key="2">
    <citation type="submission" date="2023-01" db="EMBL/GenBank/DDBJ databases">
        <authorList>
            <person name="Sun Q."/>
            <person name="Evtushenko L."/>
        </authorList>
    </citation>
    <scope>NUCLEOTIDE SEQUENCE</scope>
    <source>
        <strain evidence="3">VKM B-1499</strain>
    </source>
</reference>
<dbReference type="Pfam" id="PF02153">
    <property type="entry name" value="PDH_N"/>
    <property type="match status" value="1"/>
</dbReference>
<reference evidence="3" key="1">
    <citation type="journal article" date="2014" name="Int. J. Syst. Evol. Microbiol.">
        <title>Complete genome of a new Firmicutes species belonging to the dominant human colonic microbiota ('Ruminococcus bicirculans') reveals two chromosomes and a selective capacity to utilize plant glucans.</title>
        <authorList>
            <consortium name="NISC Comparative Sequencing Program"/>
            <person name="Wegmann U."/>
            <person name="Louis P."/>
            <person name="Goesmann A."/>
            <person name="Henrissat B."/>
            <person name="Duncan S.H."/>
            <person name="Flint H.J."/>
        </authorList>
    </citation>
    <scope>NUCLEOTIDE SEQUENCE</scope>
    <source>
        <strain evidence="3">VKM B-1499</strain>
    </source>
</reference>
<dbReference type="SUPFAM" id="SSF48179">
    <property type="entry name" value="6-phosphogluconate dehydrogenase C-terminal domain-like"/>
    <property type="match status" value="1"/>
</dbReference>
<sequence>METALAKPRLGLIGFGAFGRLTARHLSPWFDIHAHDPAATDADGHATLTDLAVAAACPTVILAVPVEALAASLTEIHPHLRPDALVIDVGSVKVKPARLMEDLLPPGVRIVGTHPLFGPQSGKAGIAGLRIAVCEVRAKRDARRVAAFCRRALALKVFQVSPEDHDREAATVQGLTHLIARLLLAMEPLPTRMTTASFDRLMQAVDMVRHDSPAVFRAIERDNPFAAEVRNRFFALADAARGDLDGG</sequence>
<dbReference type="InterPro" id="IPR046826">
    <property type="entry name" value="PDH_N"/>
</dbReference>
<dbReference type="InterPro" id="IPR050812">
    <property type="entry name" value="Preph/Arog_dehydrog"/>
</dbReference>
<proteinExistence type="predicted"/>
<organism evidence="3 4">
    <name type="scientific">Brevundimonas intermedia</name>
    <dbReference type="NCBI Taxonomy" id="74315"/>
    <lineage>
        <taxon>Bacteria</taxon>
        <taxon>Pseudomonadati</taxon>
        <taxon>Pseudomonadota</taxon>
        <taxon>Alphaproteobacteria</taxon>
        <taxon>Caulobacterales</taxon>
        <taxon>Caulobacteraceae</taxon>
        <taxon>Brevundimonas</taxon>
    </lineage>
</organism>
<protein>
    <recommendedName>
        <fullName evidence="2">Prephenate/arogenate dehydrogenase domain-containing protein</fullName>
    </recommendedName>
</protein>
<evidence type="ECO:0000313" key="3">
    <source>
        <dbReference type="EMBL" id="GLK48150.1"/>
    </source>
</evidence>